<keyword evidence="1" id="KW-1133">Transmembrane helix</keyword>
<dbReference type="Proteomes" id="UP001275049">
    <property type="component" value="Unassembled WGS sequence"/>
</dbReference>
<dbReference type="AlphaFoldDB" id="A0AAW9HRM1"/>
<keyword evidence="1" id="KW-0812">Transmembrane</keyword>
<reference evidence="3 4" key="1">
    <citation type="submission" date="2023-10" db="EMBL/GenBank/DDBJ databases">
        <title>Whole Genome based description of the genera Actinobaculum and Actinotignum reveals a complex phylogenetic relationship within the species included in the genus Actinotignum.</title>
        <authorList>
            <person name="Jensen C.S."/>
            <person name="Dargis R."/>
            <person name="Kemp M."/>
            <person name="Christensen J.J."/>
        </authorList>
    </citation>
    <scope>NUCLEOTIDE SEQUENCE</scope>
    <source>
        <strain evidence="3">SLA_B511</strain>
        <strain evidence="2 4">SLA_B974</strain>
    </source>
</reference>
<sequence>MRDMRILNRRKNGMVDHGEQGMVTSEIAMGLMVLSLVIILMLGVIRAGIEYGNVQEQSREIAVQLARGKSPAQARSGIPPHVHVEYEDNGTFVTVRVRSRIQLPFPVNISGSTQVEKEGLSEKGG</sequence>
<evidence type="ECO:0000313" key="2">
    <source>
        <dbReference type="EMBL" id="MDY5133750.1"/>
    </source>
</evidence>
<dbReference type="Proteomes" id="UP001281731">
    <property type="component" value="Unassembled WGS sequence"/>
</dbReference>
<accession>A0AAW9HRM1</accession>
<dbReference type="RefSeq" id="WP_146002288.1">
    <property type="nucleotide sequence ID" value="NZ_CAMYCL010000003.1"/>
</dbReference>
<protein>
    <recommendedName>
        <fullName evidence="6">Pilus assembly protein</fullName>
    </recommendedName>
</protein>
<keyword evidence="4" id="KW-1185">Reference proteome</keyword>
<name>A0AAW9HRM1_9ACTO</name>
<dbReference type="EMBL" id="JAWNGA010000018">
    <property type="protein sequence ID" value="MDY5133750.1"/>
    <property type="molecule type" value="Genomic_DNA"/>
</dbReference>
<comment type="caution">
    <text evidence="3">The sequence shown here is derived from an EMBL/GenBank/DDBJ whole genome shotgun (WGS) entry which is preliminary data.</text>
</comment>
<evidence type="ECO:0000256" key="1">
    <source>
        <dbReference type="SAM" id="Phobius"/>
    </source>
</evidence>
<dbReference type="EMBL" id="JAWNGC010000001">
    <property type="protein sequence ID" value="MDY5154348.1"/>
    <property type="molecule type" value="Genomic_DNA"/>
</dbReference>
<keyword evidence="1" id="KW-0472">Membrane</keyword>
<evidence type="ECO:0008006" key="6">
    <source>
        <dbReference type="Google" id="ProtNLM"/>
    </source>
</evidence>
<organism evidence="3 5">
    <name type="scientific">Actinotignum urinale</name>
    <dbReference type="NCBI Taxonomy" id="190146"/>
    <lineage>
        <taxon>Bacteria</taxon>
        <taxon>Bacillati</taxon>
        <taxon>Actinomycetota</taxon>
        <taxon>Actinomycetes</taxon>
        <taxon>Actinomycetales</taxon>
        <taxon>Actinomycetaceae</taxon>
        <taxon>Actinotignum</taxon>
    </lineage>
</organism>
<gene>
    <name evidence="3" type="ORF">R6G80_01205</name>
    <name evidence="2" type="ORF">R6G86_08390</name>
</gene>
<proteinExistence type="predicted"/>
<evidence type="ECO:0000313" key="4">
    <source>
        <dbReference type="Proteomes" id="UP001275049"/>
    </source>
</evidence>
<feature type="transmembrane region" description="Helical" evidence="1">
    <location>
        <begin position="21"/>
        <end position="45"/>
    </location>
</feature>
<evidence type="ECO:0000313" key="3">
    <source>
        <dbReference type="EMBL" id="MDY5154348.1"/>
    </source>
</evidence>
<evidence type="ECO:0000313" key="5">
    <source>
        <dbReference type="Proteomes" id="UP001281731"/>
    </source>
</evidence>